<evidence type="ECO:0000259" key="6">
    <source>
        <dbReference type="PROSITE" id="PS50921"/>
    </source>
</evidence>
<keyword evidence="1" id="KW-0808">Transferase</keyword>
<dbReference type="Gene3D" id="1.10.10.10">
    <property type="entry name" value="Winged helix-like DNA-binding domain superfamily/Winged helix DNA-binding domain"/>
    <property type="match status" value="1"/>
</dbReference>
<evidence type="ECO:0000313" key="7">
    <source>
        <dbReference type="EMBL" id="BBY00182.1"/>
    </source>
</evidence>
<keyword evidence="3" id="KW-0805">Transcription regulation</keyword>
<evidence type="ECO:0000313" key="8">
    <source>
        <dbReference type="Proteomes" id="UP000466632"/>
    </source>
</evidence>
<evidence type="ECO:0000256" key="4">
    <source>
        <dbReference type="ARBA" id="ARBA00023163"/>
    </source>
</evidence>
<evidence type="ECO:0000256" key="2">
    <source>
        <dbReference type="ARBA" id="ARBA00022777"/>
    </source>
</evidence>
<keyword evidence="2" id="KW-0418">Kinase</keyword>
<dbReference type="Pfam" id="PF13185">
    <property type="entry name" value="GAF_2"/>
    <property type="match status" value="1"/>
</dbReference>
<dbReference type="KEGG" id="mseo:MSEO_06810"/>
<evidence type="ECO:0000256" key="1">
    <source>
        <dbReference type="ARBA" id="ARBA00022679"/>
    </source>
</evidence>
<reference evidence="7 8" key="1">
    <citation type="journal article" date="2019" name="Emerg. Microbes Infect.">
        <title>Comprehensive subspecies identification of 175 nontuberculous mycobacteria species based on 7547 genomic profiles.</title>
        <authorList>
            <person name="Matsumoto Y."/>
            <person name="Kinjo T."/>
            <person name="Motooka D."/>
            <person name="Nabeya D."/>
            <person name="Jung N."/>
            <person name="Uechi K."/>
            <person name="Horii T."/>
            <person name="Iida T."/>
            <person name="Fujita J."/>
            <person name="Nakamura S."/>
        </authorList>
    </citation>
    <scope>NUCLEOTIDE SEQUENCE [LARGE SCALE GENOMIC DNA]</scope>
    <source>
        <strain evidence="7 8">JCM 16018</strain>
    </source>
</reference>
<keyword evidence="8" id="KW-1185">Reference proteome</keyword>
<feature type="domain" description="ANTAR" evidence="6">
    <location>
        <begin position="200"/>
        <end position="261"/>
    </location>
</feature>
<keyword evidence="4" id="KW-0804">Transcription</keyword>
<protein>
    <submittedName>
        <fullName evidence="7">Transcriptional regulator</fullName>
    </submittedName>
</protein>
<gene>
    <name evidence="7" type="ORF">MSEO_06810</name>
</gene>
<dbReference type="Pfam" id="PF03861">
    <property type="entry name" value="ANTAR"/>
    <property type="match status" value="1"/>
</dbReference>
<dbReference type="SMART" id="SM00065">
    <property type="entry name" value="GAF"/>
    <property type="match status" value="1"/>
</dbReference>
<dbReference type="GO" id="GO:0016301">
    <property type="term" value="F:kinase activity"/>
    <property type="evidence" value="ECO:0007669"/>
    <property type="project" value="UniProtKB-KW"/>
</dbReference>
<dbReference type="Proteomes" id="UP000466632">
    <property type="component" value="Chromosome"/>
</dbReference>
<organism evidence="7 8">
    <name type="scientific">Mycobacterium seoulense</name>
    <dbReference type="NCBI Taxonomy" id="386911"/>
    <lineage>
        <taxon>Bacteria</taxon>
        <taxon>Bacillati</taxon>
        <taxon>Actinomycetota</taxon>
        <taxon>Actinomycetes</taxon>
        <taxon>Mycobacteriales</taxon>
        <taxon>Mycobacteriaceae</taxon>
        <taxon>Mycobacterium</taxon>
    </lineage>
</organism>
<evidence type="ECO:0000256" key="3">
    <source>
        <dbReference type="ARBA" id="ARBA00023015"/>
    </source>
</evidence>
<dbReference type="InterPro" id="IPR005561">
    <property type="entry name" value="ANTAR"/>
</dbReference>
<dbReference type="SUPFAM" id="SSF55781">
    <property type="entry name" value="GAF domain-like"/>
    <property type="match status" value="1"/>
</dbReference>
<dbReference type="InterPro" id="IPR012074">
    <property type="entry name" value="GAF_ANTAR"/>
</dbReference>
<dbReference type="InterPro" id="IPR029016">
    <property type="entry name" value="GAF-like_dom_sf"/>
</dbReference>
<dbReference type="InterPro" id="IPR036388">
    <property type="entry name" value="WH-like_DNA-bd_sf"/>
</dbReference>
<dbReference type="SUPFAM" id="SSF52172">
    <property type="entry name" value="CheY-like"/>
    <property type="match status" value="1"/>
</dbReference>
<dbReference type="InterPro" id="IPR003018">
    <property type="entry name" value="GAF"/>
</dbReference>
<dbReference type="AlphaFoldDB" id="A0A7I7NWH4"/>
<evidence type="ECO:0000256" key="5">
    <source>
        <dbReference type="SAM" id="MobiDB-lite"/>
    </source>
</evidence>
<accession>A0A7I7NWH4</accession>
<dbReference type="EMBL" id="AP022582">
    <property type="protein sequence ID" value="BBY00182.1"/>
    <property type="molecule type" value="Genomic_DNA"/>
</dbReference>
<dbReference type="InterPro" id="IPR011006">
    <property type="entry name" value="CheY-like_superfamily"/>
</dbReference>
<dbReference type="SMART" id="SM01012">
    <property type="entry name" value="ANTAR"/>
    <property type="match status" value="1"/>
</dbReference>
<dbReference type="PROSITE" id="PS50921">
    <property type="entry name" value="ANTAR"/>
    <property type="match status" value="1"/>
</dbReference>
<feature type="region of interest" description="Disordered" evidence="5">
    <location>
        <begin position="1"/>
        <end position="30"/>
    </location>
</feature>
<dbReference type="Gene3D" id="3.30.450.40">
    <property type="match status" value="1"/>
</dbReference>
<dbReference type="PIRSF" id="PIRSF036625">
    <property type="entry name" value="GAF_ANTAR"/>
    <property type="match status" value="1"/>
</dbReference>
<name>A0A7I7NWH4_9MYCO</name>
<dbReference type="GO" id="GO:0003723">
    <property type="term" value="F:RNA binding"/>
    <property type="evidence" value="ECO:0007669"/>
    <property type="project" value="InterPro"/>
</dbReference>
<sequence>MSEEGIVTDFDAQPGRRAPAQSEPSPTQREADEAELYAGLRGVSGIVAGAQGVIDILGDVAEFAAQAIPRADGVGVALIDPRYGISSVQTWAATAALVHEIDTIQYDEMHEGPCITCMQSRRPAVSGSLGSDSRWPHFGGRVARMHVHSALALPLIVGDQVIGAINAYAKNRDAFGEHAVRLGSQFARPAAVSVHNAQLLANAQERTTRLQRALDSRAVIDQAIGIIRSRSGGTAEEAFGRLAQISQTENVKLNVVAERLVDEAVRRARARHR</sequence>
<proteinExistence type="predicted"/>